<dbReference type="Proteomes" id="UP000631312">
    <property type="component" value="Unassembled WGS sequence"/>
</dbReference>
<evidence type="ECO:0008006" key="3">
    <source>
        <dbReference type="Google" id="ProtNLM"/>
    </source>
</evidence>
<accession>A0ABQ4ACU3</accession>
<gene>
    <name evidence="1" type="ORF">Alo02nite_11770</name>
</gene>
<dbReference type="EMBL" id="BOMP01000018">
    <property type="protein sequence ID" value="GIE38279.1"/>
    <property type="molecule type" value="Genomic_DNA"/>
</dbReference>
<evidence type="ECO:0000313" key="1">
    <source>
        <dbReference type="EMBL" id="GIE38279.1"/>
    </source>
</evidence>
<sequence length="71" mass="7794">MAQLAAKPLIQAVLASSDPAADRPLRLRPDLRKSSQSSGYDRLVHRRSGVFGTLADMVLEVTLIDVLRGRH</sequence>
<protein>
    <recommendedName>
        <fullName evidence="3">Transposase</fullName>
    </recommendedName>
</protein>
<comment type="caution">
    <text evidence="1">The sequence shown here is derived from an EMBL/GenBank/DDBJ whole genome shotgun (WGS) entry which is preliminary data.</text>
</comment>
<evidence type="ECO:0000313" key="2">
    <source>
        <dbReference type="Proteomes" id="UP000631312"/>
    </source>
</evidence>
<proteinExistence type="predicted"/>
<name>A0ABQ4ACU3_9ACTN</name>
<organism evidence="1 2">
    <name type="scientific">Actinoplanes lobatus</name>
    <dbReference type="NCBI Taxonomy" id="113568"/>
    <lineage>
        <taxon>Bacteria</taxon>
        <taxon>Bacillati</taxon>
        <taxon>Actinomycetota</taxon>
        <taxon>Actinomycetes</taxon>
        <taxon>Micromonosporales</taxon>
        <taxon>Micromonosporaceae</taxon>
        <taxon>Actinoplanes</taxon>
    </lineage>
</organism>
<keyword evidence="2" id="KW-1185">Reference proteome</keyword>
<reference evidence="1 2" key="1">
    <citation type="submission" date="2021-01" db="EMBL/GenBank/DDBJ databases">
        <title>Whole genome shotgun sequence of Actinoplanes lobatus NBRC 12513.</title>
        <authorList>
            <person name="Komaki H."/>
            <person name="Tamura T."/>
        </authorList>
    </citation>
    <scope>NUCLEOTIDE SEQUENCE [LARGE SCALE GENOMIC DNA]</scope>
    <source>
        <strain evidence="1 2">NBRC 12513</strain>
    </source>
</reference>